<comment type="caution">
    <text evidence="5">The sequence shown here is derived from an EMBL/GenBank/DDBJ whole genome shotgun (WGS) entry which is preliminary data.</text>
</comment>
<evidence type="ECO:0000313" key="5">
    <source>
        <dbReference type="EMBL" id="MBS7813164.1"/>
    </source>
</evidence>
<dbReference type="SMART" id="SM00267">
    <property type="entry name" value="GGDEF"/>
    <property type="match status" value="1"/>
</dbReference>
<dbReference type="NCBIfam" id="TIGR00254">
    <property type="entry name" value="GGDEF"/>
    <property type="match status" value="1"/>
</dbReference>
<keyword evidence="6" id="KW-1185">Reference proteome</keyword>
<dbReference type="SUPFAM" id="SSF55073">
    <property type="entry name" value="Nucleotide cyclase"/>
    <property type="match status" value="1"/>
</dbReference>
<gene>
    <name evidence="5" type="ORF">KHU32_19620</name>
</gene>
<dbReference type="InterPro" id="IPR003018">
    <property type="entry name" value="GAF"/>
</dbReference>
<evidence type="ECO:0000259" key="4">
    <source>
        <dbReference type="PROSITE" id="PS50887"/>
    </source>
</evidence>
<dbReference type="EMBL" id="JAHCDA010000004">
    <property type="protein sequence ID" value="MBS7813164.1"/>
    <property type="molecule type" value="Genomic_DNA"/>
</dbReference>
<dbReference type="RefSeq" id="WP_213671862.1">
    <property type="nucleotide sequence ID" value="NZ_JAHCDA010000004.1"/>
</dbReference>
<evidence type="ECO:0000256" key="1">
    <source>
        <dbReference type="ARBA" id="ARBA00012528"/>
    </source>
</evidence>
<comment type="catalytic activity">
    <reaction evidence="2">
        <text>2 GTP = 3',3'-c-di-GMP + 2 diphosphate</text>
        <dbReference type="Rhea" id="RHEA:24898"/>
        <dbReference type="ChEBI" id="CHEBI:33019"/>
        <dbReference type="ChEBI" id="CHEBI:37565"/>
        <dbReference type="ChEBI" id="CHEBI:58805"/>
        <dbReference type="EC" id="2.7.7.65"/>
    </reaction>
</comment>
<evidence type="ECO:0000313" key="6">
    <source>
        <dbReference type="Proteomes" id="UP000766336"/>
    </source>
</evidence>
<evidence type="ECO:0000256" key="3">
    <source>
        <dbReference type="SAM" id="Coils"/>
    </source>
</evidence>
<dbReference type="CDD" id="cd01949">
    <property type="entry name" value="GGDEF"/>
    <property type="match status" value="1"/>
</dbReference>
<dbReference type="PROSITE" id="PS50887">
    <property type="entry name" value="GGDEF"/>
    <property type="match status" value="1"/>
</dbReference>
<dbReference type="Proteomes" id="UP000766336">
    <property type="component" value="Unassembled WGS sequence"/>
</dbReference>
<dbReference type="EC" id="2.7.7.65" evidence="1"/>
<proteinExistence type="predicted"/>
<accession>A0ABS5QHJ9</accession>
<feature type="coiled-coil region" evidence="3">
    <location>
        <begin position="54"/>
        <end position="81"/>
    </location>
</feature>
<dbReference type="InterPro" id="IPR043128">
    <property type="entry name" value="Rev_trsase/Diguanyl_cyclase"/>
</dbReference>
<dbReference type="SUPFAM" id="SSF55781">
    <property type="entry name" value="GAF domain-like"/>
    <property type="match status" value="1"/>
</dbReference>
<dbReference type="PANTHER" id="PTHR45138">
    <property type="entry name" value="REGULATORY COMPONENTS OF SENSORY TRANSDUCTION SYSTEM"/>
    <property type="match status" value="1"/>
</dbReference>
<dbReference type="PANTHER" id="PTHR45138:SF9">
    <property type="entry name" value="DIGUANYLATE CYCLASE DGCM-RELATED"/>
    <property type="match status" value="1"/>
</dbReference>
<dbReference type="InterPro" id="IPR029787">
    <property type="entry name" value="Nucleotide_cyclase"/>
</dbReference>
<dbReference type="Gene3D" id="3.30.70.270">
    <property type="match status" value="1"/>
</dbReference>
<dbReference type="Gene3D" id="3.30.450.40">
    <property type="match status" value="1"/>
</dbReference>
<dbReference type="Pfam" id="PF00990">
    <property type="entry name" value="GGDEF"/>
    <property type="match status" value="1"/>
</dbReference>
<sequence>MTDAALKDDERSLADPNDRVAAYTAWVSALRQGKTVKPPEAEGDDALARLGHELKLLSEAIARREAELTRLNQVVLSAEREILVEDVLDSIFKGFIGIIPYDRIGCAFLSAGGTRMTSYWARSNMGPMRINKGYSRPLAGSSLREVFRTGEPRILNDLEAYLAEHPTSNATRKIVGEGGRSSLTCPLFIDGRPLGVIFFTSQKTNVYKDIHQAVFRQIAGQVAILINKSQLFQELVERNQFLLRQAEQLTEAANRDVLTGVLNRRAFLLALDRHLQACAAAGKTLGLIMADIDHFKSINDTHGHAAGDKALCGFTERLSPMLRQGDYLGRYGGEEFLILLSEVGAAELPSIAERFRSTIADTPFDLGVAERSLTVSLGATVAHGVEQSAEDVVALADRALYAAKEGGRNRWVLAA</sequence>
<organism evidence="5 6">
    <name type="scientific">Roseococcus pinisoli</name>
    <dbReference type="NCBI Taxonomy" id="2835040"/>
    <lineage>
        <taxon>Bacteria</taxon>
        <taxon>Pseudomonadati</taxon>
        <taxon>Pseudomonadota</taxon>
        <taxon>Alphaproteobacteria</taxon>
        <taxon>Acetobacterales</taxon>
        <taxon>Roseomonadaceae</taxon>
        <taxon>Roseococcus</taxon>
    </lineage>
</organism>
<evidence type="ECO:0000256" key="2">
    <source>
        <dbReference type="ARBA" id="ARBA00034247"/>
    </source>
</evidence>
<dbReference type="InterPro" id="IPR000160">
    <property type="entry name" value="GGDEF_dom"/>
</dbReference>
<reference evidence="5 6" key="1">
    <citation type="submission" date="2021-05" db="EMBL/GenBank/DDBJ databases">
        <title>Roseococcus sp. XZZS9, whole genome shotgun sequencing project.</title>
        <authorList>
            <person name="Zhao G."/>
            <person name="Shen L."/>
        </authorList>
    </citation>
    <scope>NUCLEOTIDE SEQUENCE [LARGE SCALE GENOMIC DNA]</scope>
    <source>
        <strain evidence="5 6">XZZS9</strain>
    </source>
</reference>
<feature type="domain" description="GGDEF" evidence="4">
    <location>
        <begin position="283"/>
        <end position="415"/>
    </location>
</feature>
<keyword evidence="3" id="KW-0175">Coiled coil</keyword>
<dbReference type="SMART" id="SM00065">
    <property type="entry name" value="GAF"/>
    <property type="match status" value="1"/>
</dbReference>
<name>A0ABS5QHJ9_9PROT</name>
<dbReference type="InterPro" id="IPR050469">
    <property type="entry name" value="Diguanylate_Cyclase"/>
</dbReference>
<protein>
    <recommendedName>
        <fullName evidence="1">diguanylate cyclase</fullName>
        <ecNumber evidence="1">2.7.7.65</ecNumber>
    </recommendedName>
</protein>
<dbReference type="InterPro" id="IPR029016">
    <property type="entry name" value="GAF-like_dom_sf"/>
</dbReference>
<dbReference type="Pfam" id="PF13185">
    <property type="entry name" value="GAF_2"/>
    <property type="match status" value="1"/>
</dbReference>